<evidence type="ECO:0000256" key="6">
    <source>
        <dbReference type="SAM" id="SignalP"/>
    </source>
</evidence>
<feature type="chain" id="PRO_5013699963" description="beta-galactosidase" evidence="6">
    <location>
        <begin position="21"/>
        <end position="197"/>
    </location>
</feature>
<keyword evidence="6" id="KW-0732">Signal</keyword>
<organism evidence="8 9">
    <name type="scientific">Capsicum baccatum</name>
    <name type="common">Peruvian pepper</name>
    <dbReference type="NCBI Taxonomy" id="33114"/>
    <lineage>
        <taxon>Eukaryota</taxon>
        <taxon>Viridiplantae</taxon>
        <taxon>Streptophyta</taxon>
        <taxon>Embryophyta</taxon>
        <taxon>Tracheophyta</taxon>
        <taxon>Spermatophyta</taxon>
        <taxon>Magnoliopsida</taxon>
        <taxon>eudicotyledons</taxon>
        <taxon>Gunneridae</taxon>
        <taxon>Pentapetalae</taxon>
        <taxon>asterids</taxon>
        <taxon>lamiids</taxon>
        <taxon>Solanales</taxon>
        <taxon>Solanaceae</taxon>
        <taxon>Solanoideae</taxon>
        <taxon>Capsiceae</taxon>
        <taxon>Capsicum</taxon>
    </lineage>
</organism>
<keyword evidence="9" id="KW-1185">Reference proteome</keyword>
<dbReference type="EC" id="3.2.1.23" evidence="3"/>
<gene>
    <name evidence="8" type="ORF">CQW23_09682</name>
</gene>
<dbReference type="OrthoDB" id="1657402at2759"/>
<dbReference type="STRING" id="33114.A0A2G2WXI8"/>
<dbReference type="AlphaFoldDB" id="A0A2G2WXI8"/>
<dbReference type="InterPro" id="IPR019801">
    <property type="entry name" value="Glyco_hydro_35_CS"/>
</dbReference>
<protein>
    <recommendedName>
        <fullName evidence="3">beta-galactosidase</fullName>
        <ecNumber evidence="3">3.2.1.23</ecNumber>
    </recommendedName>
</protein>
<keyword evidence="5" id="KW-0326">Glycosidase</keyword>
<evidence type="ECO:0000256" key="1">
    <source>
        <dbReference type="ARBA" id="ARBA00001412"/>
    </source>
</evidence>
<dbReference type="InterPro" id="IPR017853">
    <property type="entry name" value="GH"/>
</dbReference>
<evidence type="ECO:0000256" key="5">
    <source>
        <dbReference type="ARBA" id="ARBA00023295"/>
    </source>
</evidence>
<evidence type="ECO:0000313" key="9">
    <source>
        <dbReference type="Proteomes" id="UP000224567"/>
    </source>
</evidence>
<dbReference type="PANTHER" id="PTHR23421">
    <property type="entry name" value="BETA-GALACTOSIDASE RELATED"/>
    <property type="match status" value="1"/>
</dbReference>
<dbReference type="InterPro" id="IPR001944">
    <property type="entry name" value="Glycoside_Hdrlase_35"/>
</dbReference>
<comment type="similarity">
    <text evidence="2">Belongs to the glycosyl hydrolase 35 family.</text>
</comment>
<dbReference type="Pfam" id="PF01301">
    <property type="entry name" value="Glyco_hydro_35"/>
    <property type="match status" value="1"/>
</dbReference>
<dbReference type="Gene3D" id="3.20.20.80">
    <property type="entry name" value="Glycosidases"/>
    <property type="match status" value="1"/>
</dbReference>
<evidence type="ECO:0000256" key="3">
    <source>
        <dbReference type="ARBA" id="ARBA00012756"/>
    </source>
</evidence>
<feature type="signal peptide" evidence="6">
    <location>
        <begin position="1"/>
        <end position="20"/>
    </location>
</feature>
<dbReference type="InterPro" id="IPR031330">
    <property type="entry name" value="Gly_Hdrlase_35_cat"/>
</dbReference>
<dbReference type="Proteomes" id="UP000224567">
    <property type="component" value="Unassembled WGS sequence"/>
</dbReference>
<keyword evidence="4" id="KW-0378">Hydrolase</keyword>
<evidence type="ECO:0000313" key="8">
    <source>
        <dbReference type="EMBL" id="PHT49935.1"/>
    </source>
</evidence>
<comment type="caution">
    <text evidence="8">The sequence shown here is derived from an EMBL/GenBank/DDBJ whole genome shotgun (WGS) entry which is preliminary data.</text>
</comment>
<comment type="catalytic activity">
    <reaction evidence="1">
        <text>Hydrolysis of terminal non-reducing beta-D-galactose residues in beta-D-galactosides.</text>
        <dbReference type="EC" id="3.2.1.23"/>
    </reaction>
</comment>
<dbReference type="EMBL" id="MLFT02000004">
    <property type="protein sequence ID" value="PHT49935.1"/>
    <property type="molecule type" value="Genomic_DNA"/>
</dbReference>
<dbReference type="GO" id="GO:0005975">
    <property type="term" value="P:carbohydrate metabolic process"/>
    <property type="evidence" value="ECO:0007669"/>
    <property type="project" value="InterPro"/>
</dbReference>
<reference evidence="9" key="2">
    <citation type="journal article" date="2017" name="J. Anim. Genet.">
        <title>Multiple reference genome sequences of hot pepper reveal the massive evolution of plant disease resistance genes by retroduplication.</title>
        <authorList>
            <person name="Kim S."/>
            <person name="Park J."/>
            <person name="Yeom S.-I."/>
            <person name="Kim Y.-M."/>
            <person name="Seo E."/>
            <person name="Kim K.-T."/>
            <person name="Kim M.-S."/>
            <person name="Lee J.M."/>
            <person name="Cheong K."/>
            <person name="Shin H.-S."/>
            <person name="Kim S.-B."/>
            <person name="Han K."/>
            <person name="Lee J."/>
            <person name="Park M."/>
            <person name="Lee H.-A."/>
            <person name="Lee H.-Y."/>
            <person name="Lee Y."/>
            <person name="Oh S."/>
            <person name="Lee J.H."/>
            <person name="Choi E."/>
            <person name="Choi E."/>
            <person name="Lee S.E."/>
            <person name="Jeon J."/>
            <person name="Kim H."/>
            <person name="Choi G."/>
            <person name="Song H."/>
            <person name="Lee J."/>
            <person name="Lee S.-C."/>
            <person name="Kwon J.-K."/>
            <person name="Lee H.-Y."/>
            <person name="Koo N."/>
            <person name="Hong Y."/>
            <person name="Kim R.W."/>
            <person name="Kang W.-H."/>
            <person name="Huh J.H."/>
            <person name="Kang B.-C."/>
            <person name="Yang T.-J."/>
            <person name="Lee Y.-H."/>
            <person name="Bennetzen J.L."/>
            <person name="Choi D."/>
        </authorList>
    </citation>
    <scope>NUCLEOTIDE SEQUENCE [LARGE SCALE GENOMIC DNA]</scope>
    <source>
        <strain evidence="9">cv. PBC81</strain>
    </source>
</reference>
<sequence length="197" mass="22333">MAALCVPSLLTALTIHLTMYFGPFNVTYDDRALIIGGKHRILVSAGIHYPRATLEYNFEGRYDIVKFAKLVGSLYSDRVFPVWLRDIPGIELRTDNAPLKMERYVRKIVDLMIAESLFSWQGGPIILLQIENEYENIEISFDPKGKIYMKWAAEMAVGLGAGVPWVMCRQTGAPEYIVMHLVPRSSLIHLIVACWSI</sequence>
<accession>A0A2G2WXI8</accession>
<feature type="domain" description="Glycoside hydrolase 35 catalytic" evidence="7">
    <location>
        <begin position="80"/>
        <end position="177"/>
    </location>
</feature>
<dbReference type="PROSITE" id="PS01182">
    <property type="entry name" value="GLYCOSYL_HYDROL_F35"/>
    <property type="match status" value="1"/>
</dbReference>
<reference evidence="8 9" key="1">
    <citation type="journal article" date="2017" name="Genome Biol.">
        <title>New reference genome sequences of hot pepper reveal the massive evolution of plant disease-resistance genes by retroduplication.</title>
        <authorList>
            <person name="Kim S."/>
            <person name="Park J."/>
            <person name="Yeom S.I."/>
            <person name="Kim Y.M."/>
            <person name="Seo E."/>
            <person name="Kim K.T."/>
            <person name="Kim M.S."/>
            <person name="Lee J.M."/>
            <person name="Cheong K."/>
            <person name="Shin H.S."/>
            <person name="Kim S.B."/>
            <person name="Han K."/>
            <person name="Lee J."/>
            <person name="Park M."/>
            <person name="Lee H.A."/>
            <person name="Lee H.Y."/>
            <person name="Lee Y."/>
            <person name="Oh S."/>
            <person name="Lee J.H."/>
            <person name="Choi E."/>
            <person name="Choi E."/>
            <person name="Lee S.E."/>
            <person name="Jeon J."/>
            <person name="Kim H."/>
            <person name="Choi G."/>
            <person name="Song H."/>
            <person name="Lee J."/>
            <person name="Lee S.C."/>
            <person name="Kwon J.K."/>
            <person name="Lee H.Y."/>
            <person name="Koo N."/>
            <person name="Hong Y."/>
            <person name="Kim R.W."/>
            <person name="Kang W.H."/>
            <person name="Huh J.H."/>
            <person name="Kang B.C."/>
            <person name="Yang T.J."/>
            <person name="Lee Y.H."/>
            <person name="Bennetzen J.L."/>
            <person name="Choi D."/>
        </authorList>
    </citation>
    <scope>NUCLEOTIDE SEQUENCE [LARGE SCALE GENOMIC DNA]</scope>
    <source>
        <strain evidence="9">cv. PBC81</strain>
    </source>
</reference>
<evidence type="ECO:0000259" key="7">
    <source>
        <dbReference type="Pfam" id="PF01301"/>
    </source>
</evidence>
<evidence type="ECO:0000256" key="4">
    <source>
        <dbReference type="ARBA" id="ARBA00022801"/>
    </source>
</evidence>
<name>A0A2G2WXI8_CAPBA</name>
<dbReference type="GO" id="GO:0004565">
    <property type="term" value="F:beta-galactosidase activity"/>
    <property type="evidence" value="ECO:0007669"/>
    <property type="project" value="UniProtKB-EC"/>
</dbReference>
<evidence type="ECO:0000256" key="2">
    <source>
        <dbReference type="ARBA" id="ARBA00009809"/>
    </source>
</evidence>
<proteinExistence type="inferred from homology"/>
<dbReference type="SUPFAM" id="SSF51445">
    <property type="entry name" value="(Trans)glycosidases"/>
    <property type="match status" value="1"/>
</dbReference>